<protein>
    <submittedName>
        <fullName evidence="2">Uncharacterized protein</fullName>
    </submittedName>
</protein>
<organism evidence="2 3">
    <name type="scientific">Brassica cretica</name>
    <name type="common">Mustard</name>
    <dbReference type="NCBI Taxonomy" id="69181"/>
    <lineage>
        <taxon>Eukaryota</taxon>
        <taxon>Viridiplantae</taxon>
        <taxon>Streptophyta</taxon>
        <taxon>Embryophyta</taxon>
        <taxon>Tracheophyta</taxon>
        <taxon>Spermatophyta</taxon>
        <taxon>Magnoliopsida</taxon>
        <taxon>eudicotyledons</taxon>
        <taxon>Gunneridae</taxon>
        <taxon>Pentapetalae</taxon>
        <taxon>rosids</taxon>
        <taxon>malvids</taxon>
        <taxon>Brassicales</taxon>
        <taxon>Brassicaceae</taxon>
        <taxon>Brassiceae</taxon>
        <taxon>Brassica</taxon>
    </lineage>
</organism>
<evidence type="ECO:0000313" key="2">
    <source>
        <dbReference type="EMBL" id="KAF3502792.1"/>
    </source>
</evidence>
<dbReference type="AlphaFoldDB" id="A0A8S9NFD8"/>
<proteinExistence type="predicted"/>
<evidence type="ECO:0000313" key="3">
    <source>
        <dbReference type="Proteomes" id="UP000712600"/>
    </source>
</evidence>
<dbReference type="Proteomes" id="UP000712600">
    <property type="component" value="Unassembled WGS sequence"/>
</dbReference>
<evidence type="ECO:0000256" key="1">
    <source>
        <dbReference type="SAM" id="MobiDB-lite"/>
    </source>
</evidence>
<accession>A0A8S9NFD8</accession>
<feature type="region of interest" description="Disordered" evidence="1">
    <location>
        <begin position="91"/>
        <end position="177"/>
    </location>
</feature>
<gene>
    <name evidence="2" type="ORF">F2Q69_00041665</name>
</gene>
<feature type="compositionally biased region" description="Polar residues" evidence="1">
    <location>
        <begin position="95"/>
        <end position="106"/>
    </location>
</feature>
<reference evidence="2" key="1">
    <citation type="submission" date="2019-12" db="EMBL/GenBank/DDBJ databases">
        <title>Genome sequencing and annotation of Brassica cretica.</title>
        <authorList>
            <person name="Studholme D.J."/>
            <person name="Sarris P."/>
        </authorList>
    </citation>
    <scope>NUCLEOTIDE SEQUENCE</scope>
    <source>
        <strain evidence="2">PFS-109/04</strain>
        <tissue evidence="2">Leaf</tissue>
    </source>
</reference>
<sequence length="177" mass="19943">MPPQSAAAFQQHGRSNMAHYGNITNSPYWRPEQIDIYNMPPQSAAAFQQHGRSNMAHYGNITNSPYWRPEQHGSYNMPQYSAASMVPSVYGSANPFGTWSDNNPANSRFGYESGDSSNYLPSIQPHQSGDSNAWRPSSSHSAKEQQIWNDIYASLDQQNDRSDPSDQTQQRSRPRDN</sequence>
<name>A0A8S9NFD8_BRACR</name>
<feature type="compositionally biased region" description="Polar residues" evidence="1">
    <location>
        <begin position="114"/>
        <end position="148"/>
    </location>
</feature>
<comment type="caution">
    <text evidence="2">The sequence shown here is derived from an EMBL/GenBank/DDBJ whole genome shotgun (WGS) entry which is preliminary data.</text>
</comment>
<dbReference type="EMBL" id="QGKX02001621">
    <property type="protein sequence ID" value="KAF3502792.1"/>
    <property type="molecule type" value="Genomic_DNA"/>
</dbReference>